<evidence type="ECO:0000256" key="7">
    <source>
        <dbReference type="SAM" id="Phobius"/>
    </source>
</evidence>
<protein>
    <submittedName>
        <fullName evidence="11">Uncharacterized protein</fullName>
    </submittedName>
</protein>
<comment type="caution">
    <text evidence="11">The sequence shown here is derived from an EMBL/GenBank/DDBJ whole genome shotgun (WGS) entry which is preliminary data.</text>
</comment>
<keyword evidence="1" id="KW-0547">Nucleotide-binding</keyword>
<dbReference type="Pfam" id="PF02954">
    <property type="entry name" value="HTH_8"/>
    <property type="match status" value="1"/>
</dbReference>
<dbReference type="InterPro" id="IPR001789">
    <property type="entry name" value="Sig_transdc_resp-reg_receiver"/>
</dbReference>
<accession>A0A8S1JBK6</accession>
<dbReference type="PROSITE" id="PS50045">
    <property type="entry name" value="SIGMA54_INTERACT_4"/>
    <property type="match status" value="1"/>
</dbReference>
<name>A0A8S1JBK6_9CHLO</name>
<dbReference type="CDD" id="cd00156">
    <property type="entry name" value="REC"/>
    <property type="match status" value="1"/>
</dbReference>
<dbReference type="SUPFAM" id="SSF55781">
    <property type="entry name" value="GAF domain-like"/>
    <property type="match status" value="1"/>
</dbReference>
<keyword evidence="12" id="KW-1185">Reference proteome</keyword>
<dbReference type="InterPro" id="IPR025943">
    <property type="entry name" value="Sigma_54_int_dom_ATP-bd_2"/>
</dbReference>
<dbReference type="InterPro" id="IPR036890">
    <property type="entry name" value="HATPase_C_sf"/>
</dbReference>
<dbReference type="PRINTS" id="PR01590">
    <property type="entry name" value="HTHFIS"/>
</dbReference>
<keyword evidence="7" id="KW-0812">Transmembrane</keyword>
<dbReference type="SUPFAM" id="SSF52540">
    <property type="entry name" value="P-loop containing nucleoside triphosphate hydrolases"/>
    <property type="match status" value="1"/>
</dbReference>
<sequence length="1003" mass="110608">MSAMAGGLLLLPSGFLHGALRLQTFGPVARPPWSLRYAILYAPVLLLIPVSGSIFESASRDFLLSTSGFHVPYLAWLTVANLSSAGIFWSLRNRLELPGSRNILLQIAGCLVVITGLAIAYAVMSEDSTSAPLLRTVVTMSLSVPAICFAWSIFHRRLIPLMLERTLGYGALLVAMLLLHRVVVTPFTERLSEDLNLDFVLIEFVALLALILAWRPLRNRVKESLQYLLGTNITQVRDATRQLSSQLLMRSNDRVDQTMNWFAEAIREMLHIDYVWLALSAENHTSASAGPDVAGAVGPAAESVDSQAVYAVPIPDDALWVDQTRSRDPHVTEQLRSLQASAVFRFTFRSINGRLLLGTPEGGDHFSNEQLNSLSLLLDQFAVTVHNRELEEARQLAERRAMQQEKLSILGLMSGSLAHELRNPLSSIKTISTLLIEDLNESTSHRRDLELIVSEIDRLTETTSGLLQYSRPADSSSHEACVEQVIERLLRILRHLAQQHGVSIVTRYQSHDAMASGSEATLSEIFFNLIRNAIEAAMHADKSPQILVVDDESAARYGMLKALRGDGRTLLEAEDGQQALELISTHAPDLVFLDLNMPVMDGITMLRTLQQKGTEVLPEIIVVTAHETVDRAVTCIRCGATDFITKPYDVDHVRSIATRSEERCLLRQKVSSLESDSEGSPRFGRMLGASAPMRRLFRQISRAAATALPVLIRGESGTGKELIARELHDRSNRADGPFVAVNTAAIAESLIESELFGHVKGAFTGADRPREGVFRQASGGTLFLDEIGDMPASVQTRLLRVLQEGLVQPVGTEDCVEVDVRVISATHQDLEQAIEESKFRQDLYFRLKGIELSAPTLASRQEDILLLANQFLVEAGQLADEETEEGPAFSEAAVRALISHHWPGNVRELQQLIHSAAAMAEGSTISPTDLGLTMTAPPEEVAAFERYADLPLTEARSQLVEDFEKAMISRALELEDNNVSAAARRLGVHRQTLQQKMRQLGLR</sequence>
<dbReference type="InterPro" id="IPR003661">
    <property type="entry name" value="HisK_dim/P_dom"/>
</dbReference>
<dbReference type="GO" id="GO:0005524">
    <property type="term" value="F:ATP binding"/>
    <property type="evidence" value="ECO:0007669"/>
    <property type="project" value="UniProtKB-KW"/>
</dbReference>
<dbReference type="InterPro" id="IPR002197">
    <property type="entry name" value="HTH_Fis"/>
</dbReference>
<dbReference type="Gene3D" id="1.10.10.60">
    <property type="entry name" value="Homeodomain-like"/>
    <property type="match status" value="1"/>
</dbReference>
<evidence type="ECO:0000259" key="9">
    <source>
        <dbReference type="PROSITE" id="PS50109"/>
    </source>
</evidence>
<dbReference type="Pfam" id="PF00158">
    <property type="entry name" value="Sigma54_activat"/>
    <property type="match status" value="1"/>
</dbReference>
<keyword evidence="5" id="KW-0804">Transcription</keyword>
<feature type="transmembrane region" description="Helical" evidence="7">
    <location>
        <begin position="103"/>
        <end position="124"/>
    </location>
</feature>
<evidence type="ECO:0000259" key="8">
    <source>
        <dbReference type="PROSITE" id="PS50045"/>
    </source>
</evidence>
<dbReference type="Pfam" id="PF25601">
    <property type="entry name" value="AAA_lid_14"/>
    <property type="match status" value="1"/>
</dbReference>
<dbReference type="Pfam" id="PF00512">
    <property type="entry name" value="HisKA"/>
    <property type="match status" value="1"/>
</dbReference>
<evidence type="ECO:0000256" key="1">
    <source>
        <dbReference type="ARBA" id="ARBA00022741"/>
    </source>
</evidence>
<dbReference type="InterPro" id="IPR025662">
    <property type="entry name" value="Sigma_54_int_dom_ATP-bd_1"/>
</dbReference>
<dbReference type="AlphaFoldDB" id="A0A8S1JBK6"/>
<dbReference type="EMBL" id="CAJHUC010001961">
    <property type="protein sequence ID" value="CAD7702820.1"/>
    <property type="molecule type" value="Genomic_DNA"/>
</dbReference>
<keyword evidence="4" id="KW-0238">DNA-binding</keyword>
<dbReference type="PANTHER" id="PTHR32071">
    <property type="entry name" value="TRANSCRIPTIONAL REGULATORY PROTEIN"/>
    <property type="match status" value="1"/>
</dbReference>
<dbReference type="Gene3D" id="3.40.50.2300">
    <property type="match status" value="1"/>
</dbReference>
<dbReference type="PROSITE" id="PS50109">
    <property type="entry name" value="HIS_KIN"/>
    <property type="match status" value="1"/>
</dbReference>
<keyword evidence="3" id="KW-0805">Transcription regulation</keyword>
<evidence type="ECO:0000256" key="5">
    <source>
        <dbReference type="ARBA" id="ARBA00023163"/>
    </source>
</evidence>
<dbReference type="SUPFAM" id="SSF47384">
    <property type="entry name" value="Homodimeric domain of signal transducing histidine kinase"/>
    <property type="match status" value="1"/>
</dbReference>
<proteinExistence type="predicted"/>
<evidence type="ECO:0000259" key="10">
    <source>
        <dbReference type="PROSITE" id="PS50110"/>
    </source>
</evidence>
<dbReference type="GO" id="GO:0006355">
    <property type="term" value="P:regulation of DNA-templated transcription"/>
    <property type="evidence" value="ECO:0007669"/>
    <property type="project" value="InterPro"/>
</dbReference>
<evidence type="ECO:0000256" key="3">
    <source>
        <dbReference type="ARBA" id="ARBA00023015"/>
    </source>
</evidence>
<dbReference type="PROSITE" id="PS50110">
    <property type="entry name" value="RESPONSE_REGULATORY"/>
    <property type="match status" value="1"/>
</dbReference>
<dbReference type="SMART" id="SM00388">
    <property type="entry name" value="HisKA"/>
    <property type="match status" value="1"/>
</dbReference>
<dbReference type="PROSITE" id="PS00675">
    <property type="entry name" value="SIGMA54_INTERACT_1"/>
    <property type="match status" value="1"/>
</dbReference>
<dbReference type="SUPFAM" id="SSF46689">
    <property type="entry name" value="Homeodomain-like"/>
    <property type="match status" value="1"/>
</dbReference>
<dbReference type="CDD" id="cd00009">
    <property type="entry name" value="AAA"/>
    <property type="match status" value="1"/>
</dbReference>
<dbReference type="CDD" id="cd00082">
    <property type="entry name" value="HisKA"/>
    <property type="match status" value="1"/>
</dbReference>
<dbReference type="GO" id="GO:0043565">
    <property type="term" value="F:sequence-specific DNA binding"/>
    <property type="evidence" value="ECO:0007669"/>
    <property type="project" value="InterPro"/>
</dbReference>
<feature type="transmembrane region" description="Helical" evidence="7">
    <location>
        <begin position="37"/>
        <end position="59"/>
    </location>
</feature>
<dbReference type="SUPFAM" id="SSF55874">
    <property type="entry name" value="ATPase domain of HSP90 chaperone/DNA topoisomerase II/histidine kinase"/>
    <property type="match status" value="1"/>
</dbReference>
<feature type="transmembrane region" description="Helical" evidence="7">
    <location>
        <begin position="136"/>
        <end position="154"/>
    </location>
</feature>
<dbReference type="SMART" id="SM00382">
    <property type="entry name" value="AAA"/>
    <property type="match status" value="1"/>
</dbReference>
<dbReference type="GO" id="GO:0000155">
    <property type="term" value="F:phosphorelay sensor kinase activity"/>
    <property type="evidence" value="ECO:0007669"/>
    <property type="project" value="InterPro"/>
</dbReference>
<dbReference type="InterPro" id="IPR003593">
    <property type="entry name" value="AAA+_ATPase"/>
</dbReference>
<feature type="transmembrane region" description="Helical" evidence="7">
    <location>
        <begin position="71"/>
        <end position="91"/>
    </location>
</feature>
<keyword evidence="7" id="KW-0472">Membrane</keyword>
<dbReference type="Gene3D" id="3.40.50.300">
    <property type="entry name" value="P-loop containing nucleotide triphosphate hydrolases"/>
    <property type="match status" value="1"/>
</dbReference>
<dbReference type="InterPro" id="IPR009057">
    <property type="entry name" value="Homeodomain-like_sf"/>
</dbReference>
<gene>
    <name evidence="11" type="ORF">OSTQU699_LOCUS8177</name>
</gene>
<evidence type="ECO:0000256" key="2">
    <source>
        <dbReference type="ARBA" id="ARBA00022840"/>
    </source>
</evidence>
<keyword evidence="7" id="KW-1133">Transmembrane helix</keyword>
<dbReference type="OrthoDB" id="10267765at2759"/>
<dbReference type="SUPFAM" id="SSF52172">
    <property type="entry name" value="CheY-like"/>
    <property type="match status" value="1"/>
</dbReference>
<dbReference type="PANTHER" id="PTHR32071:SF117">
    <property type="entry name" value="PTS-DEPENDENT DIHYDROXYACETONE KINASE OPERON REGULATORY PROTEIN-RELATED"/>
    <property type="match status" value="1"/>
</dbReference>
<reference evidence="11" key="1">
    <citation type="submission" date="2020-12" db="EMBL/GenBank/DDBJ databases">
        <authorList>
            <person name="Iha C."/>
        </authorList>
    </citation>
    <scope>NUCLEOTIDE SEQUENCE</scope>
</reference>
<evidence type="ECO:0000256" key="6">
    <source>
        <dbReference type="PROSITE-ProRule" id="PRU00169"/>
    </source>
</evidence>
<evidence type="ECO:0000256" key="4">
    <source>
        <dbReference type="ARBA" id="ARBA00023125"/>
    </source>
</evidence>
<dbReference type="InterPro" id="IPR011006">
    <property type="entry name" value="CheY-like_superfamily"/>
</dbReference>
<dbReference type="Gene3D" id="1.10.8.60">
    <property type="match status" value="1"/>
</dbReference>
<dbReference type="InterPro" id="IPR005467">
    <property type="entry name" value="His_kinase_dom"/>
</dbReference>
<feature type="domain" description="Response regulatory" evidence="10">
    <location>
        <begin position="545"/>
        <end position="661"/>
    </location>
</feature>
<dbReference type="InterPro" id="IPR002078">
    <property type="entry name" value="Sigma_54_int"/>
</dbReference>
<dbReference type="Proteomes" id="UP000708148">
    <property type="component" value="Unassembled WGS sequence"/>
</dbReference>
<feature type="domain" description="Sigma-54 factor interaction" evidence="8">
    <location>
        <begin position="686"/>
        <end position="918"/>
    </location>
</feature>
<dbReference type="PROSITE" id="PS00676">
    <property type="entry name" value="SIGMA54_INTERACT_2"/>
    <property type="match status" value="1"/>
</dbReference>
<dbReference type="FunFam" id="3.40.50.300:FF:000006">
    <property type="entry name" value="DNA-binding transcriptional regulator NtrC"/>
    <property type="match status" value="1"/>
</dbReference>
<keyword evidence="2" id="KW-0067">ATP-binding</keyword>
<dbReference type="Gene3D" id="1.10.287.130">
    <property type="match status" value="1"/>
</dbReference>
<evidence type="ECO:0000313" key="12">
    <source>
        <dbReference type="Proteomes" id="UP000708148"/>
    </source>
</evidence>
<feature type="transmembrane region" description="Helical" evidence="7">
    <location>
        <begin position="166"/>
        <end position="183"/>
    </location>
</feature>
<organism evidence="11 12">
    <name type="scientific">Ostreobium quekettii</name>
    <dbReference type="NCBI Taxonomy" id="121088"/>
    <lineage>
        <taxon>Eukaryota</taxon>
        <taxon>Viridiplantae</taxon>
        <taxon>Chlorophyta</taxon>
        <taxon>core chlorophytes</taxon>
        <taxon>Ulvophyceae</taxon>
        <taxon>TCBD clade</taxon>
        <taxon>Bryopsidales</taxon>
        <taxon>Ostreobineae</taxon>
        <taxon>Ostreobiaceae</taxon>
        <taxon>Ostreobium</taxon>
    </lineage>
</organism>
<dbReference type="Pfam" id="PF00072">
    <property type="entry name" value="Response_reg"/>
    <property type="match status" value="1"/>
</dbReference>
<dbReference type="SMART" id="SM00448">
    <property type="entry name" value="REC"/>
    <property type="match status" value="1"/>
</dbReference>
<evidence type="ECO:0000313" key="11">
    <source>
        <dbReference type="EMBL" id="CAD7702820.1"/>
    </source>
</evidence>
<dbReference type="InterPro" id="IPR027417">
    <property type="entry name" value="P-loop_NTPase"/>
</dbReference>
<feature type="modified residue" description="4-aspartylphosphate" evidence="6">
    <location>
        <position position="594"/>
    </location>
</feature>
<dbReference type="InterPro" id="IPR036097">
    <property type="entry name" value="HisK_dim/P_sf"/>
</dbReference>
<dbReference type="InterPro" id="IPR058031">
    <property type="entry name" value="AAA_lid_NorR"/>
</dbReference>
<feature type="domain" description="Histidine kinase" evidence="9">
    <location>
        <begin position="416"/>
        <end position="548"/>
    </location>
</feature>
<keyword evidence="6" id="KW-0597">Phosphoprotein</keyword>